<dbReference type="AlphaFoldDB" id="A0A9Q1C5J9"/>
<name>A0A9Q1C5J9_HOLLE</name>
<organism evidence="1 2">
    <name type="scientific">Holothuria leucospilota</name>
    <name type="common">Black long sea cucumber</name>
    <name type="synonym">Mertensiothuria leucospilota</name>
    <dbReference type="NCBI Taxonomy" id="206669"/>
    <lineage>
        <taxon>Eukaryota</taxon>
        <taxon>Metazoa</taxon>
        <taxon>Echinodermata</taxon>
        <taxon>Eleutherozoa</taxon>
        <taxon>Echinozoa</taxon>
        <taxon>Holothuroidea</taxon>
        <taxon>Aspidochirotacea</taxon>
        <taxon>Aspidochirotida</taxon>
        <taxon>Holothuriidae</taxon>
        <taxon>Holothuria</taxon>
    </lineage>
</organism>
<comment type="caution">
    <text evidence="1">The sequence shown here is derived from an EMBL/GenBank/DDBJ whole genome shotgun (WGS) entry which is preliminary data.</text>
</comment>
<accession>A0A9Q1C5J9</accession>
<evidence type="ECO:0000313" key="1">
    <source>
        <dbReference type="EMBL" id="KAJ8039086.1"/>
    </source>
</evidence>
<evidence type="ECO:0000313" key="2">
    <source>
        <dbReference type="Proteomes" id="UP001152320"/>
    </source>
</evidence>
<dbReference type="Proteomes" id="UP001152320">
    <property type="component" value="Chromosome 7"/>
</dbReference>
<reference evidence="1" key="1">
    <citation type="submission" date="2021-10" db="EMBL/GenBank/DDBJ databases">
        <title>Tropical sea cucumber genome reveals ecological adaptation and Cuvierian tubules defense mechanism.</title>
        <authorList>
            <person name="Chen T."/>
        </authorList>
    </citation>
    <scope>NUCLEOTIDE SEQUENCE</scope>
    <source>
        <strain evidence="1">Nanhai2018</strain>
        <tissue evidence="1">Muscle</tissue>
    </source>
</reference>
<proteinExistence type="predicted"/>
<protein>
    <submittedName>
        <fullName evidence="1">Uncharacterized protein</fullName>
    </submittedName>
</protein>
<dbReference type="EMBL" id="JAIZAY010000007">
    <property type="protein sequence ID" value="KAJ8039086.1"/>
    <property type="molecule type" value="Genomic_DNA"/>
</dbReference>
<gene>
    <name evidence="1" type="ORF">HOLleu_16697</name>
</gene>
<keyword evidence="2" id="KW-1185">Reference proteome</keyword>
<sequence length="94" mass="10672">MEAASKPAKQMRWHPAVLRWAVAIHTKSAAAYNVFCGQRIQWTDFIAFMEWDQGIHRANPGLRLAPKLTPEHLYLTPGPRMKVRLATQIGVCFA</sequence>